<evidence type="ECO:0008006" key="3">
    <source>
        <dbReference type="Google" id="ProtNLM"/>
    </source>
</evidence>
<keyword evidence="2" id="KW-1185">Reference proteome</keyword>
<dbReference type="Proteomes" id="UP000237347">
    <property type="component" value="Unassembled WGS sequence"/>
</dbReference>
<dbReference type="AlphaFoldDB" id="A0AAW0LZ12"/>
<gene>
    <name evidence="1" type="ORF">CFP56_026853</name>
</gene>
<reference evidence="1 2" key="1">
    <citation type="journal article" date="2018" name="Sci. Data">
        <title>The draft genome sequence of cork oak.</title>
        <authorList>
            <person name="Ramos A.M."/>
            <person name="Usie A."/>
            <person name="Barbosa P."/>
            <person name="Barros P.M."/>
            <person name="Capote T."/>
            <person name="Chaves I."/>
            <person name="Simoes F."/>
            <person name="Abreu I."/>
            <person name="Carrasquinho I."/>
            <person name="Faro C."/>
            <person name="Guimaraes J.B."/>
            <person name="Mendonca D."/>
            <person name="Nobrega F."/>
            <person name="Rodrigues L."/>
            <person name="Saibo N.J.M."/>
            <person name="Varela M.C."/>
            <person name="Egas C."/>
            <person name="Matos J."/>
            <person name="Miguel C.M."/>
            <person name="Oliveira M.M."/>
            <person name="Ricardo C.P."/>
            <person name="Goncalves S."/>
        </authorList>
    </citation>
    <scope>NUCLEOTIDE SEQUENCE [LARGE SCALE GENOMIC DNA]</scope>
    <source>
        <strain evidence="2">cv. HL8</strain>
    </source>
</reference>
<name>A0AAW0LZ12_QUESU</name>
<accession>A0AAW0LZ12</accession>
<dbReference type="EMBL" id="PKMF04000043">
    <property type="protein sequence ID" value="KAK7855666.1"/>
    <property type="molecule type" value="Genomic_DNA"/>
</dbReference>
<evidence type="ECO:0000313" key="2">
    <source>
        <dbReference type="Proteomes" id="UP000237347"/>
    </source>
</evidence>
<evidence type="ECO:0000313" key="1">
    <source>
        <dbReference type="EMBL" id="KAK7855666.1"/>
    </source>
</evidence>
<organism evidence="1 2">
    <name type="scientific">Quercus suber</name>
    <name type="common">Cork oak</name>
    <dbReference type="NCBI Taxonomy" id="58331"/>
    <lineage>
        <taxon>Eukaryota</taxon>
        <taxon>Viridiplantae</taxon>
        <taxon>Streptophyta</taxon>
        <taxon>Embryophyta</taxon>
        <taxon>Tracheophyta</taxon>
        <taxon>Spermatophyta</taxon>
        <taxon>Magnoliopsida</taxon>
        <taxon>eudicotyledons</taxon>
        <taxon>Gunneridae</taxon>
        <taxon>Pentapetalae</taxon>
        <taxon>rosids</taxon>
        <taxon>fabids</taxon>
        <taxon>Fagales</taxon>
        <taxon>Fagaceae</taxon>
        <taxon>Quercus</taxon>
    </lineage>
</organism>
<comment type="caution">
    <text evidence="1">The sequence shown here is derived from an EMBL/GenBank/DDBJ whole genome shotgun (WGS) entry which is preliminary data.</text>
</comment>
<protein>
    <recommendedName>
        <fullName evidence="3">Lsm14-like N-terminal domain-containing protein</fullName>
    </recommendedName>
</protein>
<sequence length="108" mass="12163">MLTPSFYTGQENHYGTMESIYGSVEVFSLENGLYLIKFGDLRCKDNVVRAQIRHIANECLILCKPQSGMQLLDIFEQNTNLNQDQETPNCILDPTRLSHVASGVSKPL</sequence>
<proteinExistence type="predicted"/>